<evidence type="ECO:0008006" key="5">
    <source>
        <dbReference type="Google" id="ProtNLM"/>
    </source>
</evidence>
<dbReference type="AlphaFoldDB" id="A0A2T4D3F6"/>
<evidence type="ECO:0000256" key="1">
    <source>
        <dbReference type="SAM" id="MobiDB-lite"/>
    </source>
</evidence>
<keyword evidence="2" id="KW-1133">Transmembrane helix</keyword>
<dbReference type="EMBL" id="PYVU01000774">
    <property type="protein sequence ID" value="PTB88268.1"/>
    <property type="molecule type" value="Genomic_DNA"/>
</dbReference>
<organism evidence="3 4">
    <name type="scientific">Marivirga lumbricoides</name>
    <dbReference type="NCBI Taxonomy" id="1046115"/>
    <lineage>
        <taxon>Bacteria</taxon>
        <taxon>Pseudomonadati</taxon>
        <taxon>Bacteroidota</taxon>
        <taxon>Cytophagia</taxon>
        <taxon>Cytophagales</taxon>
        <taxon>Marivirgaceae</taxon>
        <taxon>Marivirga</taxon>
    </lineage>
</organism>
<accession>A0A2T4D3F6</accession>
<feature type="non-terminal residue" evidence="3">
    <location>
        <position position="1"/>
    </location>
</feature>
<evidence type="ECO:0000256" key="2">
    <source>
        <dbReference type="SAM" id="Phobius"/>
    </source>
</evidence>
<proteinExistence type="predicted"/>
<sequence>HPIGGGLNTAGNTGLSQSPGHPMAGKYDPDSGHLRLALEMGWIGLFLFLALYATVIITGVINYFKLRDPLLKGYSLSYSVALFGLTVAHYAQDALFQKPINIIVVATYALMIKVKDIDNANENA</sequence>
<dbReference type="Proteomes" id="UP000240608">
    <property type="component" value="Unassembled WGS sequence"/>
</dbReference>
<name>A0A2T4D3F6_9BACT</name>
<feature type="region of interest" description="Disordered" evidence="1">
    <location>
        <begin position="1"/>
        <end position="22"/>
    </location>
</feature>
<feature type="transmembrane region" description="Helical" evidence="2">
    <location>
        <begin position="40"/>
        <end position="61"/>
    </location>
</feature>
<evidence type="ECO:0000313" key="4">
    <source>
        <dbReference type="Proteomes" id="UP000240608"/>
    </source>
</evidence>
<keyword evidence="2" id="KW-0812">Transmembrane</keyword>
<comment type="caution">
    <text evidence="3">The sequence shown here is derived from an EMBL/GenBank/DDBJ whole genome shotgun (WGS) entry which is preliminary data.</text>
</comment>
<gene>
    <name evidence="3" type="ORF">C9994_17910</name>
</gene>
<evidence type="ECO:0000313" key="3">
    <source>
        <dbReference type="EMBL" id="PTB88268.1"/>
    </source>
</evidence>
<protein>
    <recommendedName>
        <fullName evidence="5">O-antigen ligase domain-containing protein</fullName>
    </recommendedName>
</protein>
<reference evidence="3 4" key="1">
    <citation type="submission" date="2018-03" db="EMBL/GenBank/DDBJ databases">
        <title>Cross-interface Injection: A General Nanoliter Liquid Handling Method Applied to Single Cells Genome Amplification Automated Nanoliter Liquid Handling Applied to Single Cell Multiple Displacement Amplification.</title>
        <authorList>
            <person name="Yun J."/>
            <person name="Xu P."/>
            <person name="Xu J."/>
            <person name="Dai X."/>
            <person name="Wang Y."/>
            <person name="Zheng X."/>
            <person name="Cao C."/>
            <person name="Yi Q."/>
            <person name="Zhu Y."/>
            <person name="Wang L."/>
            <person name="Dong Z."/>
            <person name="Huang Y."/>
            <person name="Huang L."/>
            <person name="Du W."/>
        </authorList>
    </citation>
    <scope>NUCLEOTIDE SEQUENCE [LARGE SCALE GENOMIC DNA]</scope>
    <source>
        <strain evidence="3 4">Z-D1-2</strain>
    </source>
</reference>
<keyword evidence="2" id="KW-0472">Membrane</keyword>